<name>A0A7J5XDX4_DISMA</name>
<dbReference type="AlphaFoldDB" id="A0A7J5XDX4"/>
<sequence length="146" mass="15433">MQRPFRHRSTDPLTYMLVSSSIASKASSVSSKASSVAPDASVTVTVRNSRILVAIVVVAIAVSVAVGEVSVGVAVGEAVSLGNSNDTQTPELVYRQRSQGTSQRMCYAPLMLSVWENISNSSEQRLVAAEEASHRLAGGKVAWGVR</sequence>
<organism evidence="2 3">
    <name type="scientific">Dissostichus mawsoni</name>
    <name type="common">Antarctic cod</name>
    <dbReference type="NCBI Taxonomy" id="36200"/>
    <lineage>
        <taxon>Eukaryota</taxon>
        <taxon>Metazoa</taxon>
        <taxon>Chordata</taxon>
        <taxon>Craniata</taxon>
        <taxon>Vertebrata</taxon>
        <taxon>Euteleostomi</taxon>
        <taxon>Actinopterygii</taxon>
        <taxon>Neopterygii</taxon>
        <taxon>Teleostei</taxon>
        <taxon>Neoteleostei</taxon>
        <taxon>Acanthomorphata</taxon>
        <taxon>Eupercaria</taxon>
        <taxon>Perciformes</taxon>
        <taxon>Notothenioidei</taxon>
        <taxon>Nototheniidae</taxon>
        <taxon>Dissostichus</taxon>
    </lineage>
</organism>
<reference evidence="2 3" key="1">
    <citation type="submission" date="2020-03" db="EMBL/GenBank/DDBJ databases">
        <title>Dissostichus mawsoni Genome sequencing and assembly.</title>
        <authorList>
            <person name="Park H."/>
        </authorList>
    </citation>
    <scope>NUCLEOTIDE SEQUENCE [LARGE SCALE GENOMIC DNA]</scope>
    <source>
        <strain evidence="2">DM0001</strain>
        <tissue evidence="2">Muscle</tissue>
    </source>
</reference>
<keyword evidence="3" id="KW-1185">Reference proteome</keyword>
<accession>A0A7J5XDX4</accession>
<proteinExistence type="predicted"/>
<keyword evidence="1" id="KW-0812">Transmembrane</keyword>
<evidence type="ECO:0000313" key="3">
    <source>
        <dbReference type="Proteomes" id="UP000518266"/>
    </source>
</evidence>
<comment type="caution">
    <text evidence="2">The sequence shown here is derived from an EMBL/GenBank/DDBJ whole genome shotgun (WGS) entry which is preliminary data.</text>
</comment>
<evidence type="ECO:0000313" key="2">
    <source>
        <dbReference type="EMBL" id="KAF3834797.1"/>
    </source>
</evidence>
<feature type="transmembrane region" description="Helical" evidence="1">
    <location>
        <begin position="51"/>
        <end position="75"/>
    </location>
</feature>
<evidence type="ECO:0000256" key="1">
    <source>
        <dbReference type="SAM" id="Phobius"/>
    </source>
</evidence>
<keyword evidence="1" id="KW-1133">Transmembrane helix</keyword>
<keyword evidence="1" id="KW-0472">Membrane</keyword>
<dbReference type="EMBL" id="JAAKFY010000025">
    <property type="protein sequence ID" value="KAF3834797.1"/>
    <property type="molecule type" value="Genomic_DNA"/>
</dbReference>
<gene>
    <name evidence="2" type="ORF">F7725_027355</name>
</gene>
<protein>
    <submittedName>
        <fullName evidence="2">Uncharacterized protein</fullName>
    </submittedName>
</protein>
<dbReference type="Proteomes" id="UP000518266">
    <property type="component" value="Unassembled WGS sequence"/>
</dbReference>